<keyword evidence="3" id="KW-1185">Reference proteome</keyword>
<reference evidence="2 3" key="2">
    <citation type="submission" date="2018-11" db="EMBL/GenBank/DDBJ databases">
        <authorList>
            <consortium name="Pathogen Informatics"/>
        </authorList>
    </citation>
    <scope>NUCLEOTIDE SEQUENCE [LARGE SCALE GENOMIC DNA]</scope>
    <source>
        <strain evidence="2 3">Egypt</strain>
    </source>
</reference>
<keyword evidence="1" id="KW-0812">Transmembrane</keyword>
<gene>
    <name evidence="2" type="ORF">ECPE_LOCUS5354</name>
</gene>
<keyword evidence="1" id="KW-0472">Membrane</keyword>
<dbReference type="EMBL" id="UZAN01042206">
    <property type="protein sequence ID" value="VDP75304.1"/>
    <property type="molecule type" value="Genomic_DNA"/>
</dbReference>
<keyword evidence="1" id="KW-1133">Transmembrane helix</keyword>
<dbReference type="Proteomes" id="UP000272942">
    <property type="component" value="Unassembled WGS sequence"/>
</dbReference>
<evidence type="ECO:0000313" key="4">
    <source>
        <dbReference type="WBParaSite" id="ECPE_0000536701-mRNA-1"/>
    </source>
</evidence>
<dbReference type="OrthoDB" id="6770063at2759"/>
<feature type="transmembrane region" description="Helical" evidence="1">
    <location>
        <begin position="39"/>
        <end position="62"/>
    </location>
</feature>
<accession>A0A183AEG9</accession>
<dbReference type="WBParaSite" id="ECPE_0000536701-mRNA-1">
    <property type="protein sequence ID" value="ECPE_0000536701-mRNA-1"/>
    <property type="gene ID" value="ECPE_0000536701"/>
</dbReference>
<proteinExistence type="predicted"/>
<evidence type="ECO:0000313" key="3">
    <source>
        <dbReference type="Proteomes" id="UP000272942"/>
    </source>
</evidence>
<sequence length="95" mass="10313">MIMTHALGDCISPTIVGAISVAISDSTSLEAQYLSLQRALFLTPFVSVLGAFLFCLVSMYLIEAKEAVHKAVEVSQLIRGTYDIPPENADLQVRI</sequence>
<evidence type="ECO:0000313" key="2">
    <source>
        <dbReference type="EMBL" id="VDP75304.1"/>
    </source>
</evidence>
<name>A0A183AEG9_9TREM</name>
<evidence type="ECO:0000256" key="1">
    <source>
        <dbReference type="SAM" id="Phobius"/>
    </source>
</evidence>
<organism evidence="4">
    <name type="scientific">Echinostoma caproni</name>
    <dbReference type="NCBI Taxonomy" id="27848"/>
    <lineage>
        <taxon>Eukaryota</taxon>
        <taxon>Metazoa</taxon>
        <taxon>Spiralia</taxon>
        <taxon>Lophotrochozoa</taxon>
        <taxon>Platyhelminthes</taxon>
        <taxon>Trematoda</taxon>
        <taxon>Digenea</taxon>
        <taxon>Plagiorchiida</taxon>
        <taxon>Echinostomata</taxon>
        <taxon>Echinostomatoidea</taxon>
        <taxon>Echinostomatidae</taxon>
        <taxon>Echinostoma</taxon>
    </lineage>
</organism>
<dbReference type="AlphaFoldDB" id="A0A183AEG9"/>
<protein>
    <submittedName>
        <fullName evidence="4">MFS domain-containing protein</fullName>
    </submittedName>
</protein>
<reference evidence="4" key="1">
    <citation type="submission" date="2016-06" db="UniProtKB">
        <authorList>
            <consortium name="WormBaseParasite"/>
        </authorList>
    </citation>
    <scope>IDENTIFICATION</scope>
</reference>